<dbReference type="AlphaFoldDB" id="A0A3N0CE70"/>
<keyword evidence="2" id="KW-1185">Reference proteome</keyword>
<dbReference type="Proteomes" id="UP000273807">
    <property type="component" value="Unassembled WGS sequence"/>
</dbReference>
<dbReference type="Pfam" id="PF22673">
    <property type="entry name" value="MCP-like_PDC_1"/>
    <property type="match status" value="1"/>
</dbReference>
<protein>
    <submittedName>
        <fullName evidence="1">GntR family transcriptional regulator</fullName>
    </submittedName>
</protein>
<reference evidence="1 2" key="1">
    <citation type="submission" date="2018-10" db="EMBL/GenBank/DDBJ databases">
        <title>Genome sequencing of Arthrobacter oryzae TNB02.</title>
        <authorList>
            <person name="Cho Y.-J."/>
            <person name="Cho A."/>
            <person name="Kim O.-S."/>
        </authorList>
    </citation>
    <scope>NUCLEOTIDE SEQUENCE [LARGE SCALE GENOMIC DNA]</scope>
    <source>
        <strain evidence="1 2">TNB02</strain>
    </source>
</reference>
<comment type="caution">
    <text evidence="1">The sequence shown here is derived from an EMBL/GenBank/DDBJ whole genome shotgun (WGS) entry which is preliminary data.</text>
</comment>
<dbReference type="Gene3D" id="3.30.450.20">
    <property type="entry name" value="PAS domain"/>
    <property type="match status" value="1"/>
</dbReference>
<dbReference type="OrthoDB" id="8687362at2"/>
<dbReference type="RefSeq" id="WP_123253672.1">
    <property type="nucleotide sequence ID" value="NZ_RBED01000010.1"/>
</dbReference>
<name>A0A3N0CE70_9MICC</name>
<evidence type="ECO:0000313" key="1">
    <source>
        <dbReference type="EMBL" id="RNL61740.1"/>
    </source>
</evidence>
<sequence>MNPTTEVVHAANALTSWISGVSTEIEKLSRDVASRLERNLVGKSKVDRAALAGLDEFPREFLTRNTFAVGAGTFFAAEAVEEGGRALEWWSRKESGAIGRLDFDVTPGSHRYYDYEKLPFFSTAAATGEQTLWGPYVDFLGFEEYILTFAAPFSVHGNFTGVAGCDIRIKDLEPLIMPSLRLIPGDAALINASNRVILGNSGMYLVGERIKSGSADQQRMVLDVPHLGLSLVYTT</sequence>
<organism evidence="1 2">
    <name type="scientific">Arthrobacter oryzae</name>
    <dbReference type="NCBI Taxonomy" id="409290"/>
    <lineage>
        <taxon>Bacteria</taxon>
        <taxon>Bacillati</taxon>
        <taxon>Actinomycetota</taxon>
        <taxon>Actinomycetes</taxon>
        <taxon>Micrococcales</taxon>
        <taxon>Micrococcaceae</taxon>
        <taxon>Arthrobacter</taxon>
    </lineage>
</organism>
<dbReference type="EMBL" id="RBED01000010">
    <property type="protein sequence ID" value="RNL61740.1"/>
    <property type="molecule type" value="Genomic_DNA"/>
</dbReference>
<accession>A0A3N0CE70</accession>
<dbReference type="CDD" id="cd12913">
    <property type="entry name" value="PDC1_MCP_like"/>
    <property type="match status" value="1"/>
</dbReference>
<evidence type="ECO:0000313" key="2">
    <source>
        <dbReference type="Proteomes" id="UP000273807"/>
    </source>
</evidence>
<gene>
    <name evidence="1" type="ORF">D7003_01075</name>
</gene>
<proteinExistence type="predicted"/>